<reference evidence="1 2" key="1">
    <citation type="journal article" date="2014" name="Am. J. Bot.">
        <title>Genome assembly and annotation for red clover (Trifolium pratense; Fabaceae).</title>
        <authorList>
            <person name="Istvanek J."/>
            <person name="Jaros M."/>
            <person name="Krenek A."/>
            <person name="Repkova J."/>
        </authorList>
    </citation>
    <scope>NUCLEOTIDE SEQUENCE [LARGE SCALE GENOMIC DNA]</scope>
    <source>
        <strain evidence="2">cv. Tatra</strain>
        <tissue evidence="1">Young leaves</tissue>
    </source>
</reference>
<dbReference type="AlphaFoldDB" id="A0A2K3LVZ3"/>
<accession>A0A2K3LVZ3</accession>
<organism evidence="1 2">
    <name type="scientific">Trifolium pratense</name>
    <name type="common">Red clover</name>
    <dbReference type="NCBI Taxonomy" id="57577"/>
    <lineage>
        <taxon>Eukaryota</taxon>
        <taxon>Viridiplantae</taxon>
        <taxon>Streptophyta</taxon>
        <taxon>Embryophyta</taxon>
        <taxon>Tracheophyta</taxon>
        <taxon>Spermatophyta</taxon>
        <taxon>Magnoliopsida</taxon>
        <taxon>eudicotyledons</taxon>
        <taxon>Gunneridae</taxon>
        <taxon>Pentapetalae</taxon>
        <taxon>rosids</taxon>
        <taxon>fabids</taxon>
        <taxon>Fabales</taxon>
        <taxon>Fabaceae</taxon>
        <taxon>Papilionoideae</taxon>
        <taxon>50 kb inversion clade</taxon>
        <taxon>NPAAA clade</taxon>
        <taxon>Hologalegina</taxon>
        <taxon>IRL clade</taxon>
        <taxon>Trifolieae</taxon>
        <taxon>Trifolium</taxon>
    </lineage>
</organism>
<reference evidence="1 2" key="2">
    <citation type="journal article" date="2017" name="Front. Plant Sci.">
        <title>Gene Classification and Mining of Molecular Markers Useful in Red Clover (Trifolium pratense) Breeding.</title>
        <authorList>
            <person name="Istvanek J."/>
            <person name="Dluhosova J."/>
            <person name="Dluhos P."/>
            <person name="Patkova L."/>
            <person name="Nedelnik J."/>
            <person name="Repkova J."/>
        </authorList>
    </citation>
    <scope>NUCLEOTIDE SEQUENCE [LARGE SCALE GENOMIC DNA]</scope>
    <source>
        <strain evidence="2">cv. Tatra</strain>
        <tissue evidence="1">Young leaves</tissue>
    </source>
</reference>
<dbReference type="EMBL" id="ASHM01042576">
    <property type="protein sequence ID" value="PNX82712.1"/>
    <property type="molecule type" value="Genomic_DNA"/>
</dbReference>
<sequence length="108" mass="11896">MVEQLYQDMSRLLLFPLSKGNILAVSLIGPNKCSPLRGSVAQRLGLYKLFYTGEQGIYSLTYFLSLVSQCSLHLYNFSIGAPASTTCSTAQTTVNHLLNKLLAGHHLF</sequence>
<proteinExistence type="predicted"/>
<gene>
    <name evidence="1" type="ORF">L195_g038745</name>
</gene>
<evidence type="ECO:0000313" key="2">
    <source>
        <dbReference type="Proteomes" id="UP000236291"/>
    </source>
</evidence>
<protein>
    <submittedName>
        <fullName evidence="1">Uncharacterized protein</fullName>
    </submittedName>
</protein>
<evidence type="ECO:0000313" key="1">
    <source>
        <dbReference type="EMBL" id="PNX82712.1"/>
    </source>
</evidence>
<comment type="caution">
    <text evidence="1">The sequence shown here is derived from an EMBL/GenBank/DDBJ whole genome shotgun (WGS) entry which is preliminary data.</text>
</comment>
<dbReference type="Proteomes" id="UP000236291">
    <property type="component" value="Unassembled WGS sequence"/>
</dbReference>
<name>A0A2K3LVZ3_TRIPR</name>